<dbReference type="Proteomes" id="UP000717328">
    <property type="component" value="Unassembled WGS sequence"/>
</dbReference>
<proteinExistence type="predicted"/>
<organism evidence="1 2">
    <name type="scientific">Sphagnurus paluster</name>
    <dbReference type="NCBI Taxonomy" id="117069"/>
    <lineage>
        <taxon>Eukaryota</taxon>
        <taxon>Fungi</taxon>
        <taxon>Dikarya</taxon>
        <taxon>Basidiomycota</taxon>
        <taxon>Agaricomycotina</taxon>
        <taxon>Agaricomycetes</taxon>
        <taxon>Agaricomycetidae</taxon>
        <taxon>Agaricales</taxon>
        <taxon>Tricholomatineae</taxon>
        <taxon>Lyophyllaceae</taxon>
        <taxon>Sphagnurus</taxon>
    </lineage>
</organism>
<protein>
    <submittedName>
        <fullName evidence="1">Uncharacterized protein</fullName>
    </submittedName>
</protein>
<gene>
    <name evidence="1" type="ORF">H0H81_008579</name>
</gene>
<dbReference type="AlphaFoldDB" id="A0A9P7GW76"/>
<dbReference type="EMBL" id="JABCKI010000024">
    <property type="protein sequence ID" value="KAG5653997.1"/>
    <property type="molecule type" value="Genomic_DNA"/>
</dbReference>
<reference evidence="1" key="1">
    <citation type="submission" date="2021-02" db="EMBL/GenBank/DDBJ databases">
        <authorList>
            <person name="Nieuwenhuis M."/>
            <person name="Van De Peppel L.J.J."/>
        </authorList>
    </citation>
    <scope>NUCLEOTIDE SEQUENCE</scope>
    <source>
        <strain evidence="1">D49</strain>
    </source>
</reference>
<accession>A0A9P7GW76</accession>
<evidence type="ECO:0000313" key="1">
    <source>
        <dbReference type="EMBL" id="KAG5653997.1"/>
    </source>
</evidence>
<sequence>MGQYFILLNLDSGNHVSTGVSGKFGEFFWSIWNSELGQALWSPPGGRFNVKRYSELPRKLKKEYDGPQYTHPHAYRSPGYHYPKQNSANHTGNGFRRFSNELIDLIYQALDDFPAILALAATCQRSYDVGRRYFERWLRTLFAPSWAGDRLICIGDYTCADDLPPSMLTGEDLEYINNQAFVEDDSDVDEHGTNSFSDIDSDLEEVALWSELAMLQRRHPDWELQKLSARKRRKRAYEWELYVRFLHHRGWGRTDGSFCVEEDVLNRLITIRDIPRDLEFDEEDSDDDEIGNREQEIKPDYVLRNLTTKEFVRGDAIRDLRKNVRYPRLRQLSFNHVLLARITWSSDPSLSMPYEGPLHRGVWAGHRFDISEIGTVFDGQQSMGSWKDVSEVVLREMCDIADAEMRVYPGV</sequence>
<reference evidence="1" key="2">
    <citation type="submission" date="2021-10" db="EMBL/GenBank/DDBJ databases">
        <title>Phylogenomics reveals ancestral predisposition of the termite-cultivated fungus Termitomyces towards a domesticated lifestyle.</title>
        <authorList>
            <person name="Auxier B."/>
            <person name="Grum-Grzhimaylo A."/>
            <person name="Cardenas M.E."/>
            <person name="Lodge J.D."/>
            <person name="Laessoe T."/>
            <person name="Pedersen O."/>
            <person name="Smith M.E."/>
            <person name="Kuyper T.W."/>
            <person name="Franco-Molano E.A."/>
            <person name="Baroni T.J."/>
            <person name="Aanen D.K."/>
        </authorList>
    </citation>
    <scope>NUCLEOTIDE SEQUENCE</scope>
    <source>
        <strain evidence="1">D49</strain>
    </source>
</reference>
<comment type="caution">
    <text evidence="1">The sequence shown here is derived from an EMBL/GenBank/DDBJ whole genome shotgun (WGS) entry which is preliminary data.</text>
</comment>
<name>A0A9P7GW76_9AGAR</name>
<keyword evidence="2" id="KW-1185">Reference proteome</keyword>
<evidence type="ECO:0000313" key="2">
    <source>
        <dbReference type="Proteomes" id="UP000717328"/>
    </source>
</evidence>
<dbReference type="OrthoDB" id="2588098at2759"/>